<dbReference type="InterPro" id="IPR003615">
    <property type="entry name" value="HNH_nuc"/>
</dbReference>
<gene>
    <name evidence="2" type="ORF">UFOVP739_25</name>
</gene>
<dbReference type="EMBL" id="LR798340">
    <property type="protein sequence ID" value="CAB5224882.1"/>
    <property type="molecule type" value="Genomic_DNA"/>
</dbReference>
<dbReference type="PANTHER" id="PTHR41287:SF1">
    <property type="entry name" value="PROTEIN YMFN"/>
    <property type="match status" value="1"/>
</dbReference>
<organism evidence="2">
    <name type="scientific">uncultured Caudovirales phage</name>
    <dbReference type="NCBI Taxonomy" id="2100421"/>
    <lineage>
        <taxon>Viruses</taxon>
        <taxon>Duplodnaviria</taxon>
        <taxon>Heunggongvirae</taxon>
        <taxon>Uroviricota</taxon>
        <taxon>Caudoviricetes</taxon>
        <taxon>Peduoviridae</taxon>
        <taxon>Maltschvirus</taxon>
        <taxon>Maltschvirus maltsch</taxon>
    </lineage>
</organism>
<dbReference type="Gene3D" id="1.10.30.50">
    <property type="match status" value="1"/>
</dbReference>
<dbReference type="Pfam" id="PF20441">
    <property type="entry name" value="TerL_nuclease"/>
    <property type="match status" value="1"/>
</dbReference>
<dbReference type="InterPro" id="IPR027417">
    <property type="entry name" value="P-loop_NTPase"/>
</dbReference>
<proteinExistence type="predicted"/>
<feature type="domain" description="Terminase large subunit-like endonuclease" evidence="1">
    <location>
        <begin position="362"/>
        <end position="456"/>
    </location>
</feature>
<evidence type="ECO:0000313" key="2">
    <source>
        <dbReference type="EMBL" id="CAB5224882.1"/>
    </source>
</evidence>
<evidence type="ECO:0000259" key="1">
    <source>
        <dbReference type="Pfam" id="PF20441"/>
    </source>
</evidence>
<protein>
    <submittedName>
        <fullName evidence="2">HNHc domain containing protein</fullName>
    </submittedName>
</protein>
<dbReference type="PANTHER" id="PTHR41287">
    <property type="match status" value="1"/>
</dbReference>
<dbReference type="GO" id="GO:0004519">
    <property type="term" value="F:endonuclease activity"/>
    <property type="evidence" value="ECO:0007669"/>
    <property type="project" value="InterPro"/>
</dbReference>
<dbReference type="CDD" id="cd00085">
    <property type="entry name" value="HNHc"/>
    <property type="match status" value="1"/>
</dbReference>
<reference evidence="2" key="1">
    <citation type="submission" date="2020-05" db="EMBL/GenBank/DDBJ databases">
        <authorList>
            <person name="Chiriac C."/>
            <person name="Salcher M."/>
            <person name="Ghai R."/>
            <person name="Kavagutti S V."/>
        </authorList>
    </citation>
    <scope>NUCLEOTIDE SEQUENCE</scope>
</reference>
<accession>A0A6J7X305</accession>
<dbReference type="Gene3D" id="3.40.50.300">
    <property type="entry name" value="P-loop containing nucleotide triphosphate hydrolases"/>
    <property type="match status" value="1"/>
</dbReference>
<name>A0A6J7X305_9CAUD</name>
<sequence>MSDREYDTPEYRKARRELLEGNPICHWCKKAPATTADHLYEVDNGGSWADGMVPACKPCNSRRGAQHVNRKRANQIQRRNAALNQTRVNKNESEFFLQHEPITPTPDLPYLHGTKPVQGERSKTVMTAGGFGRTEPRLVTPTTGGHSFGPAIAAWSLEHLGRELFPWQLECLTGAFTVDDDLRFVHSKALVSAARQNGKTTMNAAIVGWALSELPRIWGRPVRVSSSAHELGLATEVFEELRETFELWEESGLCKVTWAYGRHQVKMVDGSVYKVTAATGKKHGGTWDILLLDEIWAMTEAAIFGALLPSQIAVPSPMCWMTSTAGDESSKAMLKLREQGLSLIDKGEQGDLYFAEWSLPAVDPLDPAYWKFANPSLGRTITLKGLQAAASAPDRNQFLRAHCNLWVAAAASWLPVGMWGDRVAEDLTHDGGNSILAVDSAVDDSKYVGVWSRKNTSGEILVSVRFTTDSIAQLWEHIAKVLDTDQKVTLAITPSLALHCPEKYQRRKIEWGYGELLKWTQIVRSLIGENKIKHDGGEMLAEHVGRAVLVRAQNSVVISSQRSPGPIEAARCLIAATALVSRPPSSGRVAFGVSA</sequence>
<dbReference type="InterPro" id="IPR005021">
    <property type="entry name" value="Terminase_largesu-like"/>
</dbReference>
<dbReference type="InterPro" id="IPR046462">
    <property type="entry name" value="TerL_nuclease"/>
</dbReference>